<protein>
    <submittedName>
        <fullName evidence="1">Uncharacterized protein</fullName>
    </submittedName>
</protein>
<dbReference type="Proteomes" id="UP000326565">
    <property type="component" value="Unassembled WGS sequence"/>
</dbReference>
<dbReference type="AlphaFoldDB" id="A0A5N5WM76"/>
<evidence type="ECO:0000313" key="2">
    <source>
        <dbReference type="Proteomes" id="UP000326565"/>
    </source>
</evidence>
<dbReference type="EMBL" id="ML732402">
    <property type="protein sequence ID" value="KAB8068290.1"/>
    <property type="molecule type" value="Genomic_DNA"/>
</dbReference>
<organism evidence="1 2">
    <name type="scientific">Aspergillus leporis</name>
    <dbReference type="NCBI Taxonomy" id="41062"/>
    <lineage>
        <taxon>Eukaryota</taxon>
        <taxon>Fungi</taxon>
        <taxon>Dikarya</taxon>
        <taxon>Ascomycota</taxon>
        <taxon>Pezizomycotina</taxon>
        <taxon>Eurotiomycetes</taxon>
        <taxon>Eurotiomycetidae</taxon>
        <taxon>Eurotiales</taxon>
        <taxon>Aspergillaceae</taxon>
        <taxon>Aspergillus</taxon>
        <taxon>Aspergillus subgen. Circumdati</taxon>
    </lineage>
</organism>
<reference evidence="1 2" key="1">
    <citation type="submission" date="2019-04" db="EMBL/GenBank/DDBJ databases">
        <title>Friends and foes A comparative genomics study of 23 Aspergillus species from section Flavi.</title>
        <authorList>
            <consortium name="DOE Joint Genome Institute"/>
            <person name="Kjaerbolling I."/>
            <person name="Vesth T."/>
            <person name="Frisvad J.C."/>
            <person name="Nybo J.L."/>
            <person name="Theobald S."/>
            <person name="Kildgaard S."/>
            <person name="Isbrandt T."/>
            <person name="Kuo A."/>
            <person name="Sato A."/>
            <person name="Lyhne E.K."/>
            <person name="Kogle M.E."/>
            <person name="Wiebenga A."/>
            <person name="Kun R.S."/>
            <person name="Lubbers R.J."/>
            <person name="Makela M.R."/>
            <person name="Barry K."/>
            <person name="Chovatia M."/>
            <person name="Clum A."/>
            <person name="Daum C."/>
            <person name="Haridas S."/>
            <person name="He G."/>
            <person name="LaButti K."/>
            <person name="Lipzen A."/>
            <person name="Mondo S."/>
            <person name="Riley R."/>
            <person name="Salamov A."/>
            <person name="Simmons B.A."/>
            <person name="Magnuson J.K."/>
            <person name="Henrissat B."/>
            <person name="Mortensen U.H."/>
            <person name="Larsen T.O."/>
            <person name="Devries R.P."/>
            <person name="Grigoriev I.V."/>
            <person name="Machida M."/>
            <person name="Baker S.E."/>
            <person name="Andersen M.R."/>
        </authorList>
    </citation>
    <scope>NUCLEOTIDE SEQUENCE [LARGE SCALE GENOMIC DNA]</scope>
    <source>
        <strain evidence="1 2">CBS 151.66</strain>
    </source>
</reference>
<gene>
    <name evidence="1" type="ORF">BDV29DRAFT_184769</name>
</gene>
<name>A0A5N5WM76_9EURO</name>
<proteinExistence type="predicted"/>
<evidence type="ECO:0000313" key="1">
    <source>
        <dbReference type="EMBL" id="KAB8068290.1"/>
    </source>
</evidence>
<sequence>MPSHKDAPVRMLHFCLHDYFLNTESGFHADEKETTPENNIELPLYHRNQPQTQYLSVPFTAPTRPSAVWVRHTLRAFHTLRAELMLFPLSINVV</sequence>
<keyword evidence="2" id="KW-1185">Reference proteome</keyword>
<accession>A0A5N5WM76</accession>